<protein>
    <submittedName>
        <fullName evidence="2">Uncharacterized protein, isoform A</fullName>
    </submittedName>
    <submittedName>
        <fullName evidence="3">Uncharacterized protein, isoform B</fullName>
    </submittedName>
</protein>
<evidence type="ECO:0000256" key="1">
    <source>
        <dbReference type="SAM" id="MobiDB-lite"/>
    </source>
</evidence>
<dbReference type="OMA" id="RREHYHN"/>
<reference evidence="2 4" key="1">
    <citation type="journal article" date="2007" name="Nature">
        <title>Evolution of genes and genomes on the Drosophila phylogeny.</title>
        <authorList>
            <consortium name="Drosophila 12 Genomes Consortium"/>
            <person name="Clark A.G."/>
            <person name="Eisen M.B."/>
            <person name="Smith D.R."/>
            <person name="Bergman C.M."/>
            <person name="Oliver B."/>
            <person name="Markow T.A."/>
            <person name="Kaufman T.C."/>
            <person name="Kellis M."/>
            <person name="Gelbart W."/>
            <person name="Iyer V.N."/>
            <person name="Pollard D.A."/>
            <person name="Sackton T.B."/>
            <person name="Larracuente A.M."/>
            <person name="Singh N.D."/>
            <person name="Abad J.P."/>
            <person name="Abt D.N."/>
            <person name="Adryan B."/>
            <person name="Aguade M."/>
            <person name="Akashi H."/>
            <person name="Anderson W.W."/>
            <person name="Aquadro C.F."/>
            <person name="Ardell D.H."/>
            <person name="Arguello R."/>
            <person name="Artieri C.G."/>
            <person name="Barbash D.A."/>
            <person name="Barker D."/>
            <person name="Barsanti P."/>
            <person name="Batterham P."/>
            <person name="Batzoglou S."/>
            <person name="Begun D."/>
            <person name="Bhutkar A."/>
            <person name="Blanco E."/>
            <person name="Bosak S.A."/>
            <person name="Bradley R.K."/>
            <person name="Brand A.D."/>
            <person name="Brent M.R."/>
            <person name="Brooks A.N."/>
            <person name="Brown R.H."/>
            <person name="Butlin R.K."/>
            <person name="Caggese C."/>
            <person name="Calvi B.R."/>
            <person name="Bernardo de Carvalho A."/>
            <person name="Caspi A."/>
            <person name="Castrezana S."/>
            <person name="Celniker S.E."/>
            <person name="Chang J.L."/>
            <person name="Chapple C."/>
            <person name="Chatterji S."/>
            <person name="Chinwalla A."/>
            <person name="Civetta A."/>
            <person name="Clifton S.W."/>
            <person name="Comeron J.M."/>
            <person name="Costello J.C."/>
            <person name="Coyne J.A."/>
            <person name="Daub J."/>
            <person name="David R.G."/>
            <person name="Delcher A.L."/>
            <person name="Delehaunty K."/>
            <person name="Do C.B."/>
            <person name="Ebling H."/>
            <person name="Edwards K."/>
            <person name="Eickbush T."/>
            <person name="Evans J.D."/>
            <person name="Filipski A."/>
            <person name="Findeiss S."/>
            <person name="Freyhult E."/>
            <person name="Fulton L."/>
            <person name="Fulton R."/>
            <person name="Garcia A.C."/>
            <person name="Gardiner A."/>
            <person name="Garfield D.A."/>
            <person name="Garvin B.E."/>
            <person name="Gibson G."/>
            <person name="Gilbert D."/>
            <person name="Gnerre S."/>
            <person name="Godfrey J."/>
            <person name="Good R."/>
            <person name="Gotea V."/>
            <person name="Gravely B."/>
            <person name="Greenberg A.J."/>
            <person name="Griffiths-Jones S."/>
            <person name="Gross S."/>
            <person name="Guigo R."/>
            <person name="Gustafson E.A."/>
            <person name="Haerty W."/>
            <person name="Hahn M.W."/>
            <person name="Halligan D.L."/>
            <person name="Halpern A.L."/>
            <person name="Halter G.M."/>
            <person name="Han M.V."/>
            <person name="Heger A."/>
            <person name="Hillier L."/>
            <person name="Hinrichs A.S."/>
            <person name="Holmes I."/>
            <person name="Hoskins R.A."/>
            <person name="Hubisz M.J."/>
            <person name="Hultmark D."/>
            <person name="Huntley M.A."/>
            <person name="Jaffe D.B."/>
            <person name="Jagadeeshan S."/>
            <person name="Jeck W.R."/>
            <person name="Johnson J."/>
            <person name="Jones C.D."/>
            <person name="Jordan W.C."/>
            <person name="Karpen G.H."/>
            <person name="Kataoka E."/>
            <person name="Keightley P.D."/>
            <person name="Kheradpour P."/>
            <person name="Kirkness E.F."/>
            <person name="Koerich L.B."/>
            <person name="Kristiansen K."/>
            <person name="Kudrna D."/>
            <person name="Kulathinal R.J."/>
            <person name="Kumar S."/>
            <person name="Kwok R."/>
            <person name="Lander E."/>
            <person name="Langley C.H."/>
            <person name="Lapoint R."/>
            <person name="Lazzaro B.P."/>
            <person name="Lee S.J."/>
            <person name="Levesque L."/>
            <person name="Li R."/>
            <person name="Lin C.F."/>
            <person name="Lin M.F."/>
            <person name="Lindblad-Toh K."/>
            <person name="Llopart A."/>
            <person name="Long M."/>
            <person name="Low L."/>
            <person name="Lozovsky E."/>
            <person name="Lu J."/>
            <person name="Luo M."/>
            <person name="Machado C.A."/>
            <person name="Makalowski W."/>
            <person name="Marzo M."/>
            <person name="Matsuda M."/>
            <person name="Matzkin L."/>
            <person name="McAllister B."/>
            <person name="McBride C.S."/>
            <person name="McKernan B."/>
            <person name="McKernan K."/>
            <person name="Mendez-Lago M."/>
            <person name="Minx P."/>
            <person name="Mollenhauer M.U."/>
            <person name="Montooth K."/>
            <person name="Mount S.M."/>
            <person name="Mu X."/>
            <person name="Myers E."/>
            <person name="Negre B."/>
            <person name="Newfeld S."/>
            <person name="Nielsen R."/>
            <person name="Noor M.A."/>
            <person name="O'Grady P."/>
            <person name="Pachter L."/>
            <person name="Papaceit M."/>
            <person name="Parisi M.J."/>
            <person name="Parisi M."/>
            <person name="Parts L."/>
            <person name="Pedersen J.S."/>
            <person name="Pesole G."/>
            <person name="Phillippy A.M."/>
            <person name="Ponting C.P."/>
            <person name="Pop M."/>
            <person name="Porcelli D."/>
            <person name="Powell J.R."/>
            <person name="Prohaska S."/>
            <person name="Pruitt K."/>
            <person name="Puig M."/>
            <person name="Quesneville H."/>
            <person name="Ram K.R."/>
            <person name="Rand D."/>
            <person name="Rasmussen M.D."/>
            <person name="Reed L.K."/>
            <person name="Reenan R."/>
            <person name="Reily A."/>
            <person name="Remington K.A."/>
            <person name="Rieger T.T."/>
            <person name="Ritchie M.G."/>
            <person name="Robin C."/>
            <person name="Rogers Y.H."/>
            <person name="Rohde C."/>
            <person name="Rozas J."/>
            <person name="Rubenfield M.J."/>
            <person name="Ruiz A."/>
            <person name="Russo S."/>
            <person name="Salzberg S.L."/>
            <person name="Sanchez-Gracia A."/>
            <person name="Saranga D.J."/>
            <person name="Sato H."/>
            <person name="Schaeffer S.W."/>
            <person name="Schatz M.C."/>
            <person name="Schlenke T."/>
            <person name="Schwartz R."/>
            <person name="Segarra C."/>
            <person name="Singh R.S."/>
            <person name="Sirot L."/>
            <person name="Sirota M."/>
            <person name="Sisneros N.B."/>
            <person name="Smith C.D."/>
            <person name="Smith T.F."/>
            <person name="Spieth J."/>
            <person name="Stage D.E."/>
            <person name="Stark A."/>
            <person name="Stephan W."/>
            <person name="Strausberg R.L."/>
            <person name="Strempel S."/>
            <person name="Sturgill D."/>
            <person name="Sutton G."/>
            <person name="Sutton G.G."/>
            <person name="Tao W."/>
            <person name="Teichmann S."/>
            <person name="Tobari Y.N."/>
            <person name="Tomimura Y."/>
            <person name="Tsolas J.M."/>
            <person name="Valente V.L."/>
            <person name="Venter E."/>
            <person name="Venter J.C."/>
            <person name="Vicario S."/>
            <person name="Vieira F.G."/>
            <person name="Vilella A.J."/>
            <person name="Villasante A."/>
            <person name="Walenz B."/>
            <person name="Wang J."/>
            <person name="Wasserman M."/>
            <person name="Watts T."/>
            <person name="Wilson D."/>
            <person name="Wilson R.K."/>
            <person name="Wing R.A."/>
            <person name="Wolfner M.F."/>
            <person name="Wong A."/>
            <person name="Wong G.K."/>
            <person name="Wu C.I."/>
            <person name="Wu G."/>
            <person name="Yamamoto D."/>
            <person name="Yang H.P."/>
            <person name="Yang S.P."/>
            <person name="Yorke J.A."/>
            <person name="Yoshida K."/>
            <person name="Zdobnov E."/>
            <person name="Zhang P."/>
            <person name="Zhang Y."/>
            <person name="Zimin A.V."/>
            <person name="Baldwin J."/>
            <person name="Abdouelleil A."/>
            <person name="Abdulkadir J."/>
            <person name="Abebe A."/>
            <person name="Abera B."/>
            <person name="Abreu J."/>
            <person name="Acer S.C."/>
            <person name="Aftuck L."/>
            <person name="Alexander A."/>
            <person name="An P."/>
            <person name="Anderson E."/>
            <person name="Anderson S."/>
            <person name="Arachi H."/>
            <person name="Azer M."/>
            <person name="Bachantsang P."/>
            <person name="Barry A."/>
            <person name="Bayul T."/>
            <person name="Berlin A."/>
            <person name="Bessette D."/>
            <person name="Bloom T."/>
            <person name="Blye J."/>
            <person name="Boguslavskiy L."/>
            <person name="Bonnet C."/>
            <person name="Boukhgalter B."/>
            <person name="Bourzgui I."/>
            <person name="Brown A."/>
            <person name="Cahill P."/>
            <person name="Channer S."/>
            <person name="Cheshatsang Y."/>
            <person name="Chuda L."/>
            <person name="Citroen M."/>
            <person name="Collymore A."/>
            <person name="Cooke P."/>
            <person name="Costello M."/>
            <person name="D'Aco K."/>
            <person name="Daza R."/>
            <person name="De Haan G."/>
            <person name="DeGray S."/>
            <person name="DeMaso C."/>
            <person name="Dhargay N."/>
            <person name="Dooley K."/>
            <person name="Dooley E."/>
            <person name="Doricent M."/>
            <person name="Dorje P."/>
            <person name="Dorjee K."/>
            <person name="Dupes A."/>
            <person name="Elong R."/>
            <person name="Falk J."/>
            <person name="Farina A."/>
            <person name="Faro S."/>
            <person name="Ferguson D."/>
            <person name="Fisher S."/>
            <person name="Foley C.D."/>
            <person name="Franke A."/>
            <person name="Friedrich D."/>
            <person name="Gadbois L."/>
            <person name="Gearin G."/>
            <person name="Gearin C.R."/>
            <person name="Giannoukos G."/>
            <person name="Goode T."/>
            <person name="Graham J."/>
            <person name="Grandbois E."/>
            <person name="Grewal S."/>
            <person name="Gyaltsen K."/>
            <person name="Hafez N."/>
            <person name="Hagos B."/>
            <person name="Hall J."/>
            <person name="Henson C."/>
            <person name="Hollinger A."/>
            <person name="Honan T."/>
            <person name="Huard M.D."/>
            <person name="Hughes L."/>
            <person name="Hurhula B."/>
            <person name="Husby M.E."/>
            <person name="Kamat A."/>
            <person name="Kanga B."/>
            <person name="Kashin S."/>
            <person name="Khazanovich D."/>
            <person name="Kisner P."/>
            <person name="Lance K."/>
            <person name="Lara M."/>
            <person name="Lee W."/>
            <person name="Lennon N."/>
            <person name="Letendre F."/>
            <person name="LeVine R."/>
            <person name="Lipovsky A."/>
            <person name="Liu X."/>
            <person name="Liu J."/>
            <person name="Liu S."/>
            <person name="Lokyitsang T."/>
            <person name="Lokyitsang Y."/>
            <person name="Lubonja R."/>
            <person name="Lui A."/>
            <person name="MacDonald P."/>
            <person name="Magnisalis V."/>
            <person name="Maru K."/>
            <person name="Matthews C."/>
            <person name="McCusker W."/>
            <person name="McDonough S."/>
            <person name="Mehta T."/>
            <person name="Meldrim J."/>
            <person name="Meneus L."/>
            <person name="Mihai O."/>
            <person name="Mihalev A."/>
            <person name="Mihova T."/>
            <person name="Mittelman R."/>
            <person name="Mlenga V."/>
            <person name="Montmayeur A."/>
            <person name="Mulrain L."/>
            <person name="Navidi A."/>
            <person name="Naylor J."/>
            <person name="Negash T."/>
            <person name="Nguyen T."/>
            <person name="Nguyen N."/>
            <person name="Nicol R."/>
            <person name="Norbu C."/>
            <person name="Norbu N."/>
            <person name="Novod N."/>
            <person name="O'Neill B."/>
            <person name="Osman S."/>
            <person name="Markiewicz E."/>
            <person name="Oyono O.L."/>
            <person name="Patti C."/>
            <person name="Phunkhang P."/>
            <person name="Pierre F."/>
            <person name="Priest M."/>
            <person name="Raghuraman S."/>
            <person name="Rege F."/>
            <person name="Reyes R."/>
            <person name="Rise C."/>
            <person name="Rogov P."/>
            <person name="Ross K."/>
            <person name="Ryan E."/>
            <person name="Settipalli S."/>
            <person name="Shea T."/>
            <person name="Sherpa N."/>
            <person name="Shi L."/>
            <person name="Shih D."/>
            <person name="Sparrow T."/>
            <person name="Spaulding J."/>
            <person name="Stalker J."/>
            <person name="Stange-Thomann N."/>
            <person name="Stavropoulos S."/>
            <person name="Stone C."/>
            <person name="Strader C."/>
            <person name="Tesfaye S."/>
            <person name="Thomson T."/>
            <person name="Thoulutsang Y."/>
            <person name="Thoulutsang D."/>
            <person name="Topham K."/>
            <person name="Topping I."/>
            <person name="Tsamla T."/>
            <person name="Vassiliev H."/>
            <person name="Vo A."/>
            <person name="Wangchuk T."/>
            <person name="Wangdi T."/>
            <person name="Weiand M."/>
            <person name="Wilkinson J."/>
            <person name="Wilson A."/>
            <person name="Yadav S."/>
            <person name="Young G."/>
            <person name="Yu Q."/>
            <person name="Zembek L."/>
            <person name="Zhong D."/>
            <person name="Zimmer A."/>
            <person name="Zwirko Z."/>
            <person name="Jaffe D.B."/>
            <person name="Alvarez P."/>
            <person name="Brockman W."/>
            <person name="Butler J."/>
            <person name="Chin C."/>
            <person name="Gnerre S."/>
            <person name="Grabherr M."/>
            <person name="Kleber M."/>
            <person name="Mauceli E."/>
            <person name="MacCallum I."/>
        </authorList>
    </citation>
    <scope>NUCLEOTIDE SEQUENCE [LARGE SCALE GENOMIC DNA]</scope>
    <source>
        <strain evidence="2">TSC#15010-1051.87</strain>
        <strain evidence="4">Tucson 15010-1051.87</strain>
    </source>
</reference>
<feature type="compositionally biased region" description="Basic and acidic residues" evidence="1">
    <location>
        <begin position="65"/>
        <end position="79"/>
    </location>
</feature>
<reference evidence="2" key="3">
    <citation type="submission" date="2008-06" db="EMBL/GenBank/DDBJ databases">
        <authorList>
            <consortium name="FlyBase"/>
        </authorList>
    </citation>
    <scope>NUCLEOTIDE SEQUENCE</scope>
    <source>
        <strain evidence="2">TSC#15010-1051.87</strain>
    </source>
</reference>
<accession>B4LTG1</accession>
<sequence length="140" mass="15576">MDDNREQEGQLNSRPASILRASGSYRNSHLSNHPSITINLPTDAAAGRESGSDASDAQAQQQSHQRREQFEQLRREHYHNMFSTVHGQRLKRQSPPSVQKTSPGKPPAVTGSSRGPADREPSRREGSQSPKKEPQAQKQE</sequence>
<dbReference type="Proteomes" id="UP000008792">
    <property type="component" value="Unassembled WGS sequence"/>
</dbReference>
<gene>
    <name evidence="2" type="primary">Dvir\GJ10488</name>
    <name evidence="2" type="ORF">Dvir_GJ10488</name>
</gene>
<feature type="compositionally biased region" description="Low complexity" evidence="1">
    <location>
        <begin position="52"/>
        <end position="63"/>
    </location>
</feature>
<evidence type="ECO:0000313" key="2">
    <source>
        <dbReference type="EMBL" id="EDW63931.1"/>
    </source>
</evidence>
<feature type="region of interest" description="Disordered" evidence="1">
    <location>
        <begin position="1"/>
        <end position="140"/>
    </location>
</feature>
<dbReference type="AlphaFoldDB" id="B4LTG1"/>
<feature type="compositionally biased region" description="Polar residues" evidence="1">
    <location>
        <begin position="24"/>
        <end position="40"/>
    </location>
</feature>
<feature type="compositionally biased region" description="Basic and acidic residues" evidence="1">
    <location>
        <begin position="116"/>
        <end position="140"/>
    </location>
</feature>
<reference evidence="2" key="2">
    <citation type="journal article" date="2008" name="Bioinformatics">
        <title>Assembly reconciliation.</title>
        <authorList>
            <person name="Zimin A.V."/>
            <person name="Smith D.R."/>
            <person name="Sutton G."/>
            <person name="Yorke J.A."/>
        </authorList>
    </citation>
    <scope>NUCLEOTIDE SEQUENCE</scope>
    <source>
        <strain evidence="2">TSC#15010-1051.87</strain>
    </source>
</reference>
<dbReference type="HOGENOM" id="CLU_1908859_0_0_1"/>
<evidence type="ECO:0000313" key="3">
    <source>
        <dbReference type="EMBL" id="KRF81356.1"/>
    </source>
</evidence>
<name>B4LTG1_DROVI</name>
<evidence type="ECO:0000313" key="4">
    <source>
        <dbReference type="Proteomes" id="UP000008792"/>
    </source>
</evidence>
<dbReference type="EMBL" id="CH940649">
    <property type="protein sequence ID" value="KRF81356.1"/>
    <property type="molecule type" value="Genomic_DNA"/>
</dbReference>
<organism evidence="2 4">
    <name type="scientific">Drosophila virilis</name>
    <name type="common">Fruit fly</name>
    <dbReference type="NCBI Taxonomy" id="7244"/>
    <lineage>
        <taxon>Eukaryota</taxon>
        <taxon>Metazoa</taxon>
        <taxon>Ecdysozoa</taxon>
        <taxon>Arthropoda</taxon>
        <taxon>Hexapoda</taxon>
        <taxon>Insecta</taxon>
        <taxon>Pterygota</taxon>
        <taxon>Neoptera</taxon>
        <taxon>Endopterygota</taxon>
        <taxon>Diptera</taxon>
        <taxon>Brachycera</taxon>
        <taxon>Muscomorpha</taxon>
        <taxon>Ephydroidea</taxon>
        <taxon>Drosophilidae</taxon>
        <taxon>Drosophila</taxon>
    </lineage>
</organism>
<keyword evidence="4" id="KW-1185">Reference proteome</keyword>
<dbReference type="InParanoid" id="B4LTG1"/>
<dbReference type="EMBL" id="CH940649">
    <property type="protein sequence ID" value="EDW63931.1"/>
    <property type="molecule type" value="Genomic_DNA"/>
</dbReference>
<proteinExistence type="predicted"/>